<comment type="similarity">
    <text evidence="2 9">Belongs to the GSP F family.</text>
</comment>
<keyword evidence="5" id="KW-0997">Cell inner membrane</keyword>
<dbReference type="Pfam" id="PF00482">
    <property type="entry name" value="T2SSF"/>
    <property type="match status" value="2"/>
</dbReference>
<dbReference type="InterPro" id="IPR042094">
    <property type="entry name" value="T2SS_GspF_sf"/>
</dbReference>
<dbReference type="RefSeq" id="WP_368503648.1">
    <property type="nucleotide sequence ID" value="NZ_CP162551.1"/>
</dbReference>
<evidence type="ECO:0000256" key="7">
    <source>
        <dbReference type="ARBA" id="ARBA00022989"/>
    </source>
</evidence>
<dbReference type="PANTHER" id="PTHR30012:SF0">
    <property type="entry name" value="TYPE II SECRETION SYSTEM PROTEIN F-RELATED"/>
    <property type="match status" value="1"/>
</dbReference>
<evidence type="ECO:0000256" key="3">
    <source>
        <dbReference type="ARBA" id="ARBA00022448"/>
    </source>
</evidence>
<dbReference type="PRINTS" id="PR00812">
    <property type="entry name" value="BCTERIALGSPF"/>
</dbReference>
<feature type="transmembrane region" description="Helical" evidence="10">
    <location>
        <begin position="221"/>
        <end position="239"/>
    </location>
</feature>
<feature type="transmembrane region" description="Helical" evidence="10">
    <location>
        <begin position="169"/>
        <end position="190"/>
    </location>
</feature>
<keyword evidence="3 9" id="KW-0813">Transport</keyword>
<comment type="subcellular location">
    <subcellularLocation>
        <location evidence="1">Cell inner membrane</location>
        <topology evidence="1">Multi-pass membrane protein</topology>
    </subcellularLocation>
    <subcellularLocation>
        <location evidence="9">Cell membrane</location>
        <topology evidence="9">Multi-pass membrane protein</topology>
    </subcellularLocation>
</comment>
<evidence type="ECO:0000256" key="4">
    <source>
        <dbReference type="ARBA" id="ARBA00022475"/>
    </source>
</evidence>
<dbReference type="Gene3D" id="1.20.81.30">
    <property type="entry name" value="Type II secretion system (T2SS), domain F"/>
    <property type="match status" value="2"/>
</dbReference>
<dbReference type="FunFam" id="1.20.81.30:FF:000001">
    <property type="entry name" value="Type II secretion system protein F"/>
    <property type="match status" value="2"/>
</dbReference>
<evidence type="ECO:0000256" key="9">
    <source>
        <dbReference type="RuleBase" id="RU003923"/>
    </source>
</evidence>
<dbReference type="PANTHER" id="PTHR30012">
    <property type="entry name" value="GENERAL SECRETION PATHWAY PROTEIN"/>
    <property type="match status" value="1"/>
</dbReference>
<evidence type="ECO:0000259" key="11">
    <source>
        <dbReference type="Pfam" id="PF00482"/>
    </source>
</evidence>
<dbReference type="PROSITE" id="PS00874">
    <property type="entry name" value="T2SP_F"/>
    <property type="match status" value="1"/>
</dbReference>
<evidence type="ECO:0000256" key="2">
    <source>
        <dbReference type="ARBA" id="ARBA00005745"/>
    </source>
</evidence>
<name>A0AB39BRX9_9BACI</name>
<feature type="domain" description="Type II secretion system protein GspF" evidence="11">
    <location>
        <begin position="68"/>
        <end position="191"/>
    </location>
</feature>
<evidence type="ECO:0000256" key="1">
    <source>
        <dbReference type="ARBA" id="ARBA00004429"/>
    </source>
</evidence>
<dbReference type="GO" id="GO:0005886">
    <property type="term" value="C:plasma membrane"/>
    <property type="evidence" value="ECO:0007669"/>
    <property type="project" value="UniProtKB-SubCell"/>
</dbReference>
<organism evidence="12">
    <name type="scientific">Alkalihalophilus sp. As8PL</name>
    <dbReference type="NCBI Taxonomy" id="3237103"/>
    <lineage>
        <taxon>Bacteria</taxon>
        <taxon>Bacillati</taxon>
        <taxon>Bacillota</taxon>
        <taxon>Bacilli</taxon>
        <taxon>Bacillales</taxon>
        <taxon>Bacillaceae</taxon>
        <taxon>Alkalihalophilus</taxon>
    </lineage>
</organism>
<evidence type="ECO:0000256" key="10">
    <source>
        <dbReference type="SAM" id="Phobius"/>
    </source>
</evidence>
<keyword evidence="4" id="KW-1003">Cell membrane</keyword>
<dbReference type="InterPro" id="IPR018076">
    <property type="entry name" value="T2SS_GspF_dom"/>
</dbReference>
<keyword evidence="8 10" id="KW-0472">Membrane</keyword>
<dbReference type="GO" id="GO:0009306">
    <property type="term" value="P:protein secretion"/>
    <property type="evidence" value="ECO:0007669"/>
    <property type="project" value="InterPro"/>
</dbReference>
<dbReference type="EMBL" id="CP162551">
    <property type="protein sequence ID" value="XDI36174.1"/>
    <property type="molecule type" value="Genomic_DNA"/>
</dbReference>
<reference evidence="12" key="1">
    <citation type="submission" date="2024-07" db="EMBL/GenBank/DDBJ databases">
        <title>Identification and characteristics of an arsenic-resistant bacterial isolate, which belongs to a novel species.</title>
        <authorList>
            <person name="Juszczyk A."/>
            <person name="Kowalczyk A."/>
            <person name="Was K."/>
            <person name="Kosowicz W."/>
            <person name="Budzyn A."/>
            <person name="Latowski D."/>
        </authorList>
    </citation>
    <scope>NUCLEOTIDE SEQUENCE</scope>
    <source>
        <strain evidence="12">As8PL</strain>
    </source>
</reference>
<evidence type="ECO:0000313" key="12">
    <source>
        <dbReference type="EMBL" id="XDI36174.1"/>
    </source>
</evidence>
<keyword evidence="6 9" id="KW-0812">Transmembrane</keyword>
<evidence type="ECO:0000256" key="6">
    <source>
        <dbReference type="ARBA" id="ARBA00022692"/>
    </source>
</evidence>
<dbReference type="InterPro" id="IPR001992">
    <property type="entry name" value="T2SS_GspF/T4SS_PilC_CS"/>
</dbReference>
<accession>A0AB39BRX9</accession>
<feature type="transmembrane region" description="Helical" evidence="10">
    <location>
        <begin position="374"/>
        <end position="395"/>
    </location>
</feature>
<dbReference type="AlphaFoldDB" id="A0AB39BRX9"/>
<sequence length="402" mass="44999">MAIYKYTGRDRKGQVRNGKVKAPSEKQARLLLREDGIAVRSLGESTSLLDRDISLGGKGVRSQDFVIYLRQFATLLKAGISVVDATVILRDQTTSKKLKSALFEVEEELRAGNPFSFAAENQKKVFPPLFVNMAKAGELGGNLDDILERLATYYEKQHKTKQKVMSAMSYPLVVGFVAIIIVIFLLSYVVPTFADMFASFDSELPLITLFVLRAGEFFSRVWWVLPLVAILFIVFLRFVNERAELRYYRDLFILRMPIFGKLLQKAALARMTRTLSSLFASSVPILQSVSIVERIVGNEVIARVIKESRNSLERGESIAEPMHKHWVFPPLVTQMIAVGEKTGSLDTMLDKVADFYESEVEAGTDQIKSLIEPIMIVILAFVVGIIVAAIAIPMFEIFDAVG</sequence>
<feature type="domain" description="Type II secretion system protein GspF" evidence="11">
    <location>
        <begin position="272"/>
        <end position="393"/>
    </location>
</feature>
<evidence type="ECO:0000256" key="5">
    <source>
        <dbReference type="ARBA" id="ARBA00022519"/>
    </source>
</evidence>
<evidence type="ECO:0000256" key="8">
    <source>
        <dbReference type="ARBA" id="ARBA00023136"/>
    </source>
</evidence>
<dbReference type="InterPro" id="IPR003004">
    <property type="entry name" value="GspF/PilC"/>
</dbReference>
<protein>
    <submittedName>
        <fullName evidence="12">Type II secretion system F family protein</fullName>
    </submittedName>
</protein>
<keyword evidence="7 10" id="KW-1133">Transmembrane helix</keyword>
<gene>
    <name evidence="12" type="ORF">AB3N04_15910</name>
</gene>
<proteinExistence type="inferred from homology"/>